<dbReference type="Proteomes" id="UP001372338">
    <property type="component" value="Unassembled WGS sequence"/>
</dbReference>
<organism evidence="1 2">
    <name type="scientific">Crotalaria pallida</name>
    <name type="common">Smooth rattlebox</name>
    <name type="synonym">Crotalaria striata</name>
    <dbReference type="NCBI Taxonomy" id="3830"/>
    <lineage>
        <taxon>Eukaryota</taxon>
        <taxon>Viridiplantae</taxon>
        <taxon>Streptophyta</taxon>
        <taxon>Embryophyta</taxon>
        <taxon>Tracheophyta</taxon>
        <taxon>Spermatophyta</taxon>
        <taxon>Magnoliopsida</taxon>
        <taxon>eudicotyledons</taxon>
        <taxon>Gunneridae</taxon>
        <taxon>Pentapetalae</taxon>
        <taxon>rosids</taxon>
        <taxon>fabids</taxon>
        <taxon>Fabales</taxon>
        <taxon>Fabaceae</taxon>
        <taxon>Papilionoideae</taxon>
        <taxon>50 kb inversion clade</taxon>
        <taxon>genistoids sensu lato</taxon>
        <taxon>core genistoids</taxon>
        <taxon>Crotalarieae</taxon>
        <taxon>Crotalaria</taxon>
    </lineage>
</organism>
<accession>A0AAN9IJS1</accession>
<keyword evidence="2" id="KW-1185">Reference proteome</keyword>
<dbReference type="AlphaFoldDB" id="A0AAN9IJS1"/>
<gene>
    <name evidence="1" type="ORF">RIF29_09739</name>
</gene>
<sequence>MTATETGPITKAWFRFDLNRFQIEWSFLISGKLSEVDMLEDAFGIPGINVDMGTDIAKMLLKKPWMWMHINKWRWMQNAALGHDQQLDDYSAIRLCT</sequence>
<reference evidence="1 2" key="1">
    <citation type="submission" date="2024-01" db="EMBL/GenBank/DDBJ databases">
        <title>The genomes of 5 underutilized Papilionoideae crops provide insights into root nodulation and disease resistanc.</title>
        <authorList>
            <person name="Yuan L."/>
        </authorList>
    </citation>
    <scope>NUCLEOTIDE SEQUENCE [LARGE SCALE GENOMIC DNA]</scope>
    <source>
        <strain evidence="1">ZHUSHIDOU_FW_LH</strain>
        <tissue evidence="1">Leaf</tissue>
    </source>
</reference>
<protein>
    <submittedName>
        <fullName evidence="1">Uncharacterized protein</fullName>
    </submittedName>
</protein>
<comment type="caution">
    <text evidence="1">The sequence shown here is derived from an EMBL/GenBank/DDBJ whole genome shotgun (WGS) entry which is preliminary data.</text>
</comment>
<name>A0AAN9IJS1_CROPI</name>
<evidence type="ECO:0000313" key="2">
    <source>
        <dbReference type="Proteomes" id="UP001372338"/>
    </source>
</evidence>
<proteinExistence type="predicted"/>
<dbReference type="EMBL" id="JAYWIO010000002">
    <property type="protein sequence ID" value="KAK7281604.1"/>
    <property type="molecule type" value="Genomic_DNA"/>
</dbReference>
<evidence type="ECO:0000313" key="1">
    <source>
        <dbReference type="EMBL" id="KAK7281604.1"/>
    </source>
</evidence>